<dbReference type="InterPro" id="IPR050411">
    <property type="entry name" value="AlphaKG_dependent_hydroxylases"/>
</dbReference>
<evidence type="ECO:0000256" key="2">
    <source>
        <dbReference type="ARBA" id="ARBA00023002"/>
    </source>
</evidence>
<accession>A0ABP3KBW4</accession>
<dbReference type="GO" id="GO:0051213">
    <property type="term" value="F:dioxygenase activity"/>
    <property type="evidence" value="ECO:0007669"/>
    <property type="project" value="UniProtKB-KW"/>
</dbReference>
<comment type="cofactor">
    <cofactor evidence="1">
        <name>Fe(2+)</name>
        <dbReference type="ChEBI" id="CHEBI:29033"/>
    </cofactor>
</comment>
<dbReference type="Gene3D" id="3.60.130.10">
    <property type="entry name" value="Clavaminate synthase-like"/>
    <property type="match status" value="1"/>
</dbReference>
<name>A0ABP3KBW4_9SPHN</name>
<dbReference type="InterPro" id="IPR042098">
    <property type="entry name" value="TauD-like_sf"/>
</dbReference>
<feature type="domain" description="TauD/TfdA-like" evidence="4">
    <location>
        <begin position="15"/>
        <end position="305"/>
    </location>
</feature>
<proteinExistence type="predicted"/>
<evidence type="ECO:0000313" key="6">
    <source>
        <dbReference type="Proteomes" id="UP001500713"/>
    </source>
</evidence>
<keyword evidence="6" id="KW-1185">Reference proteome</keyword>
<keyword evidence="5" id="KW-0223">Dioxygenase</keyword>
<gene>
    <name evidence="5" type="ORF">GCM10009096_17110</name>
</gene>
<dbReference type="InterPro" id="IPR003819">
    <property type="entry name" value="TauD/TfdA-like"/>
</dbReference>
<evidence type="ECO:0000256" key="3">
    <source>
        <dbReference type="SAM" id="MobiDB-lite"/>
    </source>
</evidence>
<dbReference type="PANTHER" id="PTHR10696:SF21">
    <property type="entry name" value="TAUD_TFDA-LIKE DOMAIN-CONTAINING PROTEIN"/>
    <property type="match status" value="1"/>
</dbReference>
<dbReference type="SUPFAM" id="SSF51197">
    <property type="entry name" value="Clavaminate synthase-like"/>
    <property type="match status" value="1"/>
</dbReference>
<keyword evidence="2" id="KW-0560">Oxidoreductase</keyword>
<evidence type="ECO:0000256" key="1">
    <source>
        <dbReference type="ARBA" id="ARBA00001954"/>
    </source>
</evidence>
<evidence type="ECO:0000259" key="4">
    <source>
        <dbReference type="Pfam" id="PF02668"/>
    </source>
</evidence>
<protein>
    <submittedName>
        <fullName evidence="5">TauD/TfdA family dioxygenase</fullName>
    </submittedName>
</protein>
<dbReference type="Pfam" id="PF02668">
    <property type="entry name" value="TauD"/>
    <property type="match status" value="1"/>
</dbReference>
<dbReference type="Proteomes" id="UP001500713">
    <property type="component" value="Unassembled WGS sequence"/>
</dbReference>
<organism evidence="5 6">
    <name type="scientific">Parasphingorhabdus litoris</name>
    <dbReference type="NCBI Taxonomy" id="394733"/>
    <lineage>
        <taxon>Bacteria</taxon>
        <taxon>Pseudomonadati</taxon>
        <taxon>Pseudomonadota</taxon>
        <taxon>Alphaproteobacteria</taxon>
        <taxon>Sphingomonadales</taxon>
        <taxon>Sphingomonadaceae</taxon>
        <taxon>Parasphingorhabdus</taxon>
    </lineage>
</organism>
<dbReference type="PANTHER" id="PTHR10696">
    <property type="entry name" value="GAMMA-BUTYROBETAINE HYDROXYLASE-RELATED"/>
    <property type="match status" value="1"/>
</dbReference>
<sequence length="311" mass="34690">MKQQQWHDNAFPQIIEADGTDNLSEYLTRAKPQLDIDLAKTGAILFRGFAVPTVNDFDSAVEAYGEENFPYADSLSNAVRINLTPRVFTANEAPPETSIFLHHEMAQTPIYPSKLFFYCNIAAAEGGATPICRSDILLEILQDENPHLVDDFANKGVRYTHSMPGQDDAASGQGRSWRSTLGVEDQDSAETRLSDLGYSWQWLEHDALRVTSPRLDAVRTLSDGRRTFFNQLIAAYRGWADERNDPAKSICFGDGSAIAADQMQVAIDLADELSFDLQWQSGDVALIDNFLVMHGRRPFKGKRKVLASLIK</sequence>
<feature type="region of interest" description="Disordered" evidence="3">
    <location>
        <begin position="162"/>
        <end position="184"/>
    </location>
</feature>
<evidence type="ECO:0000313" key="5">
    <source>
        <dbReference type="EMBL" id="GAA0475961.1"/>
    </source>
</evidence>
<comment type="caution">
    <text evidence="5">The sequence shown here is derived from an EMBL/GenBank/DDBJ whole genome shotgun (WGS) entry which is preliminary data.</text>
</comment>
<dbReference type="EMBL" id="BAAAEM010000002">
    <property type="protein sequence ID" value="GAA0475961.1"/>
    <property type="molecule type" value="Genomic_DNA"/>
</dbReference>
<reference evidence="6" key="1">
    <citation type="journal article" date="2019" name="Int. J. Syst. Evol. Microbiol.">
        <title>The Global Catalogue of Microorganisms (GCM) 10K type strain sequencing project: providing services to taxonomists for standard genome sequencing and annotation.</title>
        <authorList>
            <consortium name="The Broad Institute Genomics Platform"/>
            <consortium name="The Broad Institute Genome Sequencing Center for Infectious Disease"/>
            <person name="Wu L."/>
            <person name="Ma J."/>
        </authorList>
    </citation>
    <scope>NUCLEOTIDE SEQUENCE [LARGE SCALE GENOMIC DNA]</scope>
    <source>
        <strain evidence="6">JCM 14162</strain>
    </source>
</reference>